<dbReference type="Proteomes" id="UP000199518">
    <property type="component" value="Unassembled WGS sequence"/>
</dbReference>
<evidence type="ECO:0000313" key="3">
    <source>
        <dbReference type="Proteomes" id="UP000199518"/>
    </source>
</evidence>
<keyword evidence="1" id="KW-1133">Transmembrane helix</keyword>
<feature type="transmembrane region" description="Helical" evidence="1">
    <location>
        <begin position="105"/>
        <end position="122"/>
    </location>
</feature>
<evidence type="ECO:0000256" key="1">
    <source>
        <dbReference type="SAM" id="Phobius"/>
    </source>
</evidence>
<keyword evidence="1" id="KW-0472">Membrane</keyword>
<dbReference type="EMBL" id="FOQD01000001">
    <property type="protein sequence ID" value="SFH56540.1"/>
    <property type="molecule type" value="Genomic_DNA"/>
</dbReference>
<dbReference type="RefSeq" id="WP_092047084.1">
    <property type="nucleotide sequence ID" value="NZ_FOQD01000001.1"/>
</dbReference>
<accession>A0A1I3B2Y0</accession>
<keyword evidence="3" id="KW-1185">Reference proteome</keyword>
<feature type="transmembrane region" description="Helical" evidence="1">
    <location>
        <begin position="75"/>
        <end position="93"/>
    </location>
</feature>
<name>A0A1I3B2Y0_9PLAN</name>
<sequence length="172" mass="18274">MLQRSLLAGLLVSVALLCDLGLPVWTSTLLLLPSGLDLALLVFCQWLSGGERVFWAGLTGLLHDDVLGHPVGPELITAATLGLIVGWGLNAAATRRSLIDRALQSAGILVMLGIARIGFQLIGGTTADWTQLVTTHVSRLAATFLLLVIGQLVLAAATGLSMRNRRFQEFHA</sequence>
<keyword evidence="1" id="KW-0812">Transmembrane</keyword>
<evidence type="ECO:0008006" key="4">
    <source>
        <dbReference type="Google" id="ProtNLM"/>
    </source>
</evidence>
<feature type="transmembrane region" description="Helical" evidence="1">
    <location>
        <begin position="142"/>
        <end position="162"/>
    </location>
</feature>
<dbReference type="AlphaFoldDB" id="A0A1I3B2Y0"/>
<reference evidence="3" key="1">
    <citation type="submission" date="2016-10" db="EMBL/GenBank/DDBJ databases">
        <authorList>
            <person name="Varghese N."/>
            <person name="Submissions S."/>
        </authorList>
    </citation>
    <scope>NUCLEOTIDE SEQUENCE [LARGE SCALE GENOMIC DNA]</scope>
    <source>
        <strain evidence="3">DSM 26348</strain>
    </source>
</reference>
<evidence type="ECO:0000313" key="2">
    <source>
        <dbReference type="EMBL" id="SFH56540.1"/>
    </source>
</evidence>
<organism evidence="2 3">
    <name type="scientific">Planctomicrobium piriforme</name>
    <dbReference type="NCBI Taxonomy" id="1576369"/>
    <lineage>
        <taxon>Bacteria</taxon>
        <taxon>Pseudomonadati</taxon>
        <taxon>Planctomycetota</taxon>
        <taxon>Planctomycetia</taxon>
        <taxon>Planctomycetales</taxon>
        <taxon>Planctomycetaceae</taxon>
        <taxon>Planctomicrobium</taxon>
    </lineage>
</organism>
<dbReference type="STRING" id="1576369.SAMN05421753_101195"/>
<gene>
    <name evidence="2" type="ORF">SAMN05421753_101195</name>
</gene>
<protein>
    <recommendedName>
        <fullName evidence="4">Rod shape-determining protein MreD</fullName>
    </recommendedName>
</protein>
<proteinExistence type="predicted"/>